<evidence type="ECO:0000313" key="1">
    <source>
        <dbReference type="EMBL" id="CAK8672130.1"/>
    </source>
</evidence>
<name>A0ABP0EXE4_CLALP</name>
<gene>
    <name evidence="1" type="ORF">CVLEPA_LOCUS1122</name>
</gene>
<comment type="caution">
    <text evidence="1">The sequence shown here is derived from an EMBL/GenBank/DDBJ whole genome shotgun (WGS) entry which is preliminary data.</text>
</comment>
<dbReference type="EMBL" id="CAWYQH010000001">
    <property type="protein sequence ID" value="CAK8672130.1"/>
    <property type="molecule type" value="Genomic_DNA"/>
</dbReference>
<organism evidence="1 2">
    <name type="scientific">Clavelina lepadiformis</name>
    <name type="common">Light-bulb sea squirt</name>
    <name type="synonym">Ascidia lepadiformis</name>
    <dbReference type="NCBI Taxonomy" id="159417"/>
    <lineage>
        <taxon>Eukaryota</taxon>
        <taxon>Metazoa</taxon>
        <taxon>Chordata</taxon>
        <taxon>Tunicata</taxon>
        <taxon>Ascidiacea</taxon>
        <taxon>Aplousobranchia</taxon>
        <taxon>Clavelinidae</taxon>
        <taxon>Clavelina</taxon>
    </lineage>
</organism>
<proteinExistence type="predicted"/>
<dbReference type="Proteomes" id="UP001642483">
    <property type="component" value="Unassembled WGS sequence"/>
</dbReference>
<keyword evidence="2" id="KW-1185">Reference proteome</keyword>
<reference evidence="1 2" key="1">
    <citation type="submission" date="2024-02" db="EMBL/GenBank/DDBJ databases">
        <authorList>
            <person name="Daric V."/>
            <person name="Darras S."/>
        </authorList>
    </citation>
    <scope>NUCLEOTIDE SEQUENCE [LARGE SCALE GENOMIC DNA]</scope>
</reference>
<accession>A0ABP0EXE4</accession>
<evidence type="ECO:0000313" key="2">
    <source>
        <dbReference type="Proteomes" id="UP001642483"/>
    </source>
</evidence>
<protein>
    <submittedName>
        <fullName evidence="1">Uncharacterized protein</fullName>
    </submittedName>
</protein>
<sequence length="81" mass="9467">MNVPEFWEHVHCRFHKKTNSASFVTFFDMTHSIILRNERSASGEVMSKEIPDKDFNSHNSKMLELLALKTSTCLYMQKIVC</sequence>